<proteinExistence type="predicted"/>
<dbReference type="AlphaFoldDB" id="A0A4D6KHW3"/>
<sequence length="81" mass="9026">MCPRLLEPHLSIHYIELKGIKVTHSLQLNYINKCESMITLVASEMTANLTLKTQFPFGFLDLDGCFSHSFHTAGGRTSTLG</sequence>
<evidence type="ECO:0000313" key="2">
    <source>
        <dbReference type="Proteomes" id="UP000501690"/>
    </source>
</evidence>
<dbReference type="Proteomes" id="UP000501690">
    <property type="component" value="Linkage Group LG1"/>
</dbReference>
<name>A0A4D6KHW3_VIGUN</name>
<protein>
    <submittedName>
        <fullName evidence="1">Uncharacterized protein</fullName>
    </submittedName>
</protein>
<gene>
    <name evidence="1" type="ORF">DEO72_LG1g1070</name>
</gene>
<reference evidence="1 2" key="1">
    <citation type="submission" date="2019-04" db="EMBL/GenBank/DDBJ databases">
        <title>An improved genome assembly and genetic linkage map for asparagus bean, Vigna unguiculata ssp. sesquipedialis.</title>
        <authorList>
            <person name="Xia Q."/>
            <person name="Zhang R."/>
            <person name="Dong Y."/>
        </authorList>
    </citation>
    <scope>NUCLEOTIDE SEQUENCE [LARGE SCALE GENOMIC DNA]</scope>
    <source>
        <tissue evidence="1">Leaf</tissue>
    </source>
</reference>
<organism evidence="1 2">
    <name type="scientific">Vigna unguiculata</name>
    <name type="common">Cowpea</name>
    <dbReference type="NCBI Taxonomy" id="3917"/>
    <lineage>
        <taxon>Eukaryota</taxon>
        <taxon>Viridiplantae</taxon>
        <taxon>Streptophyta</taxon>
        <taxon>Embryophyta</taxon>
        <taxon>Tracheophyta</taxon>
        <taxon>Spermatophyta</taxon>
        <taxon>Magnoliopsida</taxon>
        <taxon>eudicotyledons</taxon>
        <taxon>Gunneridae</taxon>
        <taxon>Pentapetalae</taxon>
        <taxon>rosids</taxon>
        <taxon>fabids</taxon>
        <taxon>Fabales</taxon>
        <taxon>Fabaceae</taxon>
        <taxon>Papilionoideae</taxon>
        <taxon>50 kb inversion clade</taxon>
        <taxon>NPAAA clade</taxon>
        <taxon>indigoferoid/millettioid clade</taxon>
        <taxon>Phaseoleae</taxon>
        <taxon>Vigna</taxon>
    </lineage>
</organism>
<accession>A0A4D6KHW3</accession>
<evidence type="ECO:0000313" key="1">
    <source>
        <dbReference type="EMBL" id="QCD77446.1"/>
    </source>
</evidence>
<keyword evidence="2" id="KW-1185">Reference proteome</keyword>
<dbReference type="EMBL" id="CP039345">
    <property type="protein sequence ID" value="QCD77446.1"/>
    <property type="molecule type" value="Genomic_DNA"/>
</dbReference>